<dbReference type="SUPFAM" id="SSF158372">
    <property type="entry name" value="AF1782-like"/>
    <property type="match status" value="1"/>
</dbReference>
<gene>
    <name evidence="2" type="ORF">HY544_00500</name>
</gene>
<dbReference type="InterPro" id="IPR023140">
    <property type="entry name" value="DUF357"/>
</dbReference>
<accession>A0A8T3YJI7</accession>
<dbReference type="AlphaFoldDB" id="A0A8T3YJI7"/>
<dbReference type="Gene3D" id="1.20.1270.90">
    <property type="entry name" value="AF1782-like"/>
    <property type="match status" value="1"/>
</dbReference>
<reference evidence="2" key="1">
    <citation type="submission" date="2020-07" db="EMBL/GenBank/DDBJ databases">
        <title>Huge and variable diversity of episymbiotic CPR bacteria and DPANN archaea in groundwater ecosystems.</title>
        <authorList>
            <person name="He C.Y."/>
            <person name="Keren R."/>
            <person name="Whittaker M."/>
            <person name="Farag I.F."/>
            <person name="Doudna J."/>
            <person name="Cate J.H.D."/>
            <person name="Banfield J.F."/>
        </authorList>
    </citation>
    <scope>NUCLEOTIDE SEQUENCE</scope>
    <source>
        <strain evidence="2">NC_groundwater_1296_Ag_S-0.2um_52_80</strain>
    </source>
</reference>
<evidence type="ECO:0000259" key="1">
    <source>
        <dbReference type="Pfam" id="PF04010"/>
    </source>
</evidence>
<name>A0A8T3YJI7_9ARCH</name>
<sequence>MKTRKDTGAGKAGAGQEDLIAKVTKYRELTRAALQKAGLIAPEGTKENSMAKNLLEMAESYFADAQYFERKGMALTALAAYSYAHAWIDAGVRLGLLDGKGDDKLFILP</sequence>
<dbReference type="InterPro" id="IPR036809">
    <property type="entry name" value="AF1782-like_sf"/>
</dbReference>
<organism evidence="2 3">
    <name type="scientific">Candidatus Iainarchaeum sp</name>
    <dbReference type="NCBI Taxonomy" id="3101447"/>
    <lineage>
        <taxon>Archaea</taxon>
        <taxon>Candidatus Iainarchaeota</taxon>
        <taxon>Candidatus Iainarchaeia</taxon>
        <taxon>Candidatus Iainarchaeales</taxon>
        <taxon>Candidatus Iainarchaeaceae</taxon>
        <taxon>Candidatus Iainarchaeum</taxon>
    </lineage>
</organism>
<dbReference type="Pfam" id="PF04010">
    <property type="entry name" value="DUF357"/>
    <property type="match status" value="1"/>
</dbReference>
<proteinExistence type="predicted"/>
<dbReference type="Proteomes" id="UP000732298">
    <property type="component" value="Unassembled WGS sequence"/>
</dbReference>
<dbReference type="EMBL" id="JACQPB010000005">
    <property type="protein sequence ID" value="MBI4209972.1"/>
    <property type="molecule type" value="Genomic_DNA"/>
</dbReference>
<feature type="domain" description="DUF357" evidence="1">
    <location>
        <begin position="25"/>
        <end position="97"/>
    </location>
</feature>
<protein>
    <submittedName>
        <fullName evidence="2">DUF357 domain-containing protein</fullName>
    </submittedName>
</protein>
<comment type="caution">
    <text evidence="2">The sequence shown here is derived from an EMBL/GenBank/DDBJ whole genome shotgun (WGS) entry which is preliminary data.</text>
</comment>
<evidence type="ECO:0000313" key="2">
    <source>
        <dbReference type="EMBL" id="MBI4209972.1"/>
    </source>
</evidence>
<evidence type="ECO:0000313" key="3">
    <source>
        <dbReference type="Proteomes" id="UP000732298"/>
    </source>
</evidence>